<organism evidence="1 2">
    <name type="scientific">Microbulbifer bruguierae</name>
    <dbReference type="NCBI Taxonomy" id="3029061"/>
    <lineage>
        <taxon>Bacteria</taxon>
        <taxon>Pseudomonadati</taxon>
        <taxon>Pseudomonadota</taxon>
        <taxon>Gammaproteobacteria</taxon>
        <taxon>Cellvibrionales</taxon>
        <taxon>Microbulbiferaceae</taxon>
        <taxon>Microbulbifer</taxon>
    </lineage>
</organism>
<proteinExistence type="predicted"/>
<dbReference type="PANTHER" id="PTHR30528">
    <property type="entry name" value="CYTOPLASMIC PROTEIN"/>
    <property type="match status" value="1"/>
</dbReference>
<accession>A0ABY8NE03</accession>
<dbReference type="EMBL" id="CP118605">
    <property type="protein sequence ID" value="WGL15678.1"/>
    <property type="molecule type" value="Genomic_DNA"/>
</dbReference>
<dbReference type="PANTHER" id="PTHR30528:SF0">
    <property type="entry name" value="CYTOPLASMIC PROTEIN"/>
    <property type="match status" value="1"/>
</dbReference>
<protein>
    <submittedName>
        <fullName evidence="1">Crosslink repair DNA glycosylase YcaQ family protein</fullName>
    </submittedName>
</protein>
<evidence type="ECO:0000313" key="1">
    <source>
        <dbReference type="EMBL" id="WGL15678.1"/>
    </source>
</evidence>
<evidence type="ECO:0000313" key="2">
    <source>
        <dbReference type="Proteomes" id="UP001236500"/>
    </source>
</evidence>
<gene>
    <name evidence="1" type="ORF">PVT68_12970</name>
</gene>
<reference evidence="1 2" key="1">
    <citation type="submission" date="2023-02" db="EMBL/GenBank/DDBJ databases">
        <title>Description and genomic characterization of Microbulbifer bruguierae sp. nov., isolated from the sediment of mangrove plant Bruguiera sexangula.</title>
        <authorList>
            <person name="Long M."/>
        </authorList>
    </citation>
    <scope>NUCLEOTIDE SEQUENCE [LARGE SCALE GENOMIC DNA]</scope>
    <source>
        <strain evidence="1 2">H12</strain>
    </source>
</reference>
<dbReference type="Proteomes" id="UP001236500">
    <property type="component" value="Chromosome"/>
</dbReference>
<name>A0ABY8NE03_9GAMM</name>
<keyword evidence="2" id="KW-1185">Reference proteome</keyword>
<sequence>MRRNWIPRYPVKSDNVPAARRRFGYFCLPILYRDRFAGVVDLKVDRVAGLLRIKALHWKEAPGSGLLTGFNKALGEFAGFHGLAAKST</sequence>